<organism evidence="1 2">
    <name type="scientific">Mycolicibacterium conceptionense</name>
    <dbReference type="NCBI Taxonomy" id="451644"/>
    <lineage>
        <taxon>Bacteria</taxon>
        <taxon>Bacillati</taxon>
        <taxon>Actinomycetota</taxon>
        <taxon>Actinomycetes</taxon>
        <taxon>Mycobacteriales</taxon>
        <taxon>Mycobacteriaceae</taxon>
        <taxon>Mycolicibacterium</taxon>
    </lineage>
</organism>
<evidence type="ECO:0000313" key="2">
    <source>
        <dbReference type="Proteomes" id="UP000037594"/>
    </source>
</evidence>
<gene>
    <name evidence="1" type="ORF">ACT17_11495</name>
</gene>
<dbReference type="Proteomes" id="UP000037594">
    <property type="component" value="Unassembled WGS sequence"/>
</dbReference>
<comment type="caution">
    <text evidence="1">The sequence shown here is derived from an EMBL/GenBank/DDBJ whole genome shotgun (WGS) entry which is preliminary data.</text>
</comment>
<protein>
    <recommendedName>
        <fullName evidence="3">Abi-like protein</fullName>
    </recommendedName>
</protein>
<name>A0A0J8WYP4_9MYCO</name>
<sequence>MTTSQVKAVRTTITQARMSTYDTATAPGDQRIRRALKLYVWNAEVASAFLVPLHLCEVAIRNAVADAIATQYGPRWPWAAGFQHSLPSPTRGYNPRADLANARRNTSSTGKVIPEVKFAFWQKMLTSRYDKAIWDHQLATVLPGADASIGVPALRTRVYDDLDRIRILRNRIAHHEPIITRNLSADLAAITDLVTLRCGDLSQMLTAAEHVSSIIPQRP</sequence>
<evidence type="ECO:0008006" key="3">
    <source>
        <dbReference type="Google" id="ProtNLM"/>
    </source>
</evidence>
<dbReference type="EMBL" id="LFOD01000008">
    <property type="protein sequence ID" value="KMV18259.1"/>
    <property type="molecule type" value="Genomic_DNA"/>
</dbReference>
<reference evidence="1 2" key="1">
    <citation type="submission" date="2015-06" db="EMBL/GenBank/DDBJ databases">
        <title>Genome sequence of Mycobacterium conceptionense strain MLE.</title>
        <authorList>
            <person name="Greninger A.L."/>
            <person name="Cunningham G."/>
            <person name="Chiu C.Y."/>
            <person name="Miller S."/>
        </authorList>
    </citation>
    <scope>NUCLEOTIDE SEQUENCE [LARGE SCALE GENOMIC DNA]</scope>
    <source>
        <strain evidence="1 2">MLE</strain>
    </source>
</reference>
<dbReference type="AlphaFoldDB" id="A0A0J8WYP4"/>
<evidence type="ECO:0000313" key="1">
    <source>
        <dbReference type="EMBL" id="KMV18259.1"/>
    </source>
</evidence>
<dbReference type="PATRIC" id="fig|451644.5.peg.2368"/>
<proteinExistence type="predicted"/>
<accession>A0A0J8WYP4</accession>